<dbReference type="Proteomes" id="UP000625711">
    <property type="component" value="Unassembled WGS sequence"/>
</dbReference>
<keyword evidence="2" id="KW-1185">Reference proteome</keyword>
<comment type="caution">
    <text evidence="1">The sequence shown here is derived from an EMBL/GenBank/DDBJ whole genome shotgun (WGS) entry which is preliminary data.</text>
</comment>
<dbReference type="EMBL" id="JAACXV010014548">
    <property type="protein sequence ID" value="KAF7266385.1"/>
    <property type="molecule type" value="Genomic_DNA"/>
</dbReference>
<accession>A0A834M4D1</accession>
<reference evidence="1" key="1">
    <citation type="submission" date="2020-08" db="EMBL/GenBank/DDBJ databases">
        <title>Genome sequencing and assembly of the red palm weevil Rhynchophorus ferrugineus.</title>
        <authorList>
            <person name="Dias G.B."/>
            <person name="Bergman C.M."/>
            <person name="Manee M."/>
        </authorList>
    </citation>
    <scope>NUCLEOTIDE SEQUENCE</scope>
    <source>
        <strain evidence="1">AA-2017</strain>
        <tissue evidence="1">Whole larva</tissue>
    </source>
</reference>
<gene>
    <name evidence="1" type="ORF">GWI33_020284</name>
</gene>
<proteinExistence type="predicted"/>
<dbReference type="AlphaFoldDB" id="A0A834M4D1"/>
<sequence length="94" mass="11174">MIQILLRFRPELYYNNRSFDVNYVKLSNFTPRKISGRYHFVYSFATNEAKFLEQDLPGIRDGARGIWHDAMHRELLSKSCDYDSSKYYTIEHGA</sequence>
<organism evidence="1 2">
    <name type="scientific">Rhynchophorus ferrugineus</name>
    <name type="common">Red palm weevil</name>
    <name type="synonym">Curculio ferrugineus</name>
    <dbReference type="NCBI Taxonomy" id="354439"/>
    <lineage>
        <taxon>Eukaryota</taxon>
        <taxon>Metazoa</taxon>
        <taxon>Ecdysozoa</taxon>
        <taxon>Arthropoda</taxon>
        <taxon>Hexapoda</taxon>
        <taxon>Insecta</taxon>
        <taxon>Pterygota</taxon>
        <taxon>Neoptera</taxon>
        <taxon>Endopterygota</taxon>
        <taxon>Coleoptera</taxon>
        <taxon>Polyphaga</taxon>
        <taxon>Cucujiformia</taxon>
        <taxon>Curculionidae</taxon>
        <taxon>Dryophthorinae</taxon>
        <taxon>Rhynchophorus</taxon>
    </lineage>
</organism>
<evidence type="ECO:0000313" key="1">
    <source>
        <dbReference type="EMBL" id="KAF7266385.1"/>
    </source>
</evidence>
<name>A0A834M4D1_RHYFE</name>
<evidence type="ECO:0000313" key="2">
    <source>
        <dbReference type="Proteomes" id="UP000625711"/>
    </source>
</evidence>
<protein>
    <submittedName>
        <fullName evidence="1">Uncharacterized protein</fullName>
    </submittedName>
</protein>